<dbReference type="GO" id="GO:0005469">
    <property type="term" value="F:succinate:fumarate antiporter activity"/>
    <property type="evidence" value="ECO:0007669"/>
    <property type="project" value="TreeGrafter"/>
</dbReference>
<evidence type="ECO:0000256" key="10">
    <source>
        <dbReference type="ARBA" id="ARBA00022792"/>
    </source>
</evidence>
<dbReference type="SUPFAM" id="SSF55753">
    <property type="entry name" value="Actin depolymerizing proteins"/>
    <property type="match status" value="2"/>
</dbReference>
<comment type="function">
    <text evidence="17">Actin-binding protein involved in motile and morphological processes. Inhibits actin polymerization, likely by sequestering G-actin.</text>
</comment>
<dbReference type="Pfam" id="PF00241">
    <property type="entry name" value="Cofilin_ADF"/>
    <property type="match status" value="2"/>
</dbReference>
<keyword evidence="13 19" id="KW-0472">Membrane</keyword>
<evidence type="ECO:0000256" key="15">
    <source>
        <dbReference type="ARBA" id="ARBA00023212"/>
    </source>
</evidence>
<dbReference type="Pfam" id="PF00153">
    <property type="entry name" value="Mito_carr"/>
    <property type="match status" value="3"/>
</dbReference>
<feature type="repeat" description="Solcar" evidence="19">
    <location>
        <begin position="116"/>
        <end position="207"/>
    </location>
</feature>
<evidence type="ECO:0000256" key="7">
    <source>
        <dbReference type="ARBA" id="ARBA00022490"/>
    </source>
</evidence>
<dbReference type="Gene3D" id="1.50.40.10">
    <property type="entry name" value="Mitochondrial carrier domain"/>
    <property type="match status" value="1"/>
</dbReference>
<keyword evidence="6" id="KW-0813">Transport</keyword>
<evidence type="ECO:0000259" key="20">
    <source>
        <dbReference type="PROSITE" id="PS51263"/>
    </source>
</evidence>
<evidence type="ECO:0000313" key="21">
    <source>
        <dbReference type="EMBL" id="KZM22245.1"/>
    </source>
</evidence>
<dbReference type="FunFam" id="3.40.20.10:FF:000007">
    <property type="entry name" value="Twinfilin-1 isoform 1"/>
    <property type="match status" value="1"/>
</dbReference>
<evidence type="ECO:0000256" key="2">
    <source>
        <dbReference type="ARBA" id="ARBA00004448"/>
    </source>
</evidence>
<keyword evidence="14" id="KW-0009">Actin-binding</keyword>
<dbReference type="InterPro" id="IPR002108">
    <property type="entry name" value="ADF-H"/>
</dbReference>
<dbReference type="GO" id="GO:0003779">
    <property type="term" value="F:actin binding"/>
    <property type="evidence" value="ECO:0007669"/>
    <property type="project" value="UniProtKB-KW"/>
</dbReference>
<evidence type="ECO:0000256" key="8">
    <source>
        <dbReference type="ARBA" id="ARBA00022692"/>
    </source>
</evidence>
<dbReference type="InterPro" id="IPR018108">
    <property type="entry name" value="MCP_transmembrane"/>
</dbReference>
<keyword evidence="7" id="KW-0963">Cytoplasm</keyword>
<evidence type="ECO:0000256" key="3">
    <source>
        <dbReference type="ARBA" id="ARBA00004544"/>
    </source>
</evidence>
<evidence type="ECO:0000256" key="17">
    <source>
        <dbReference type="ARBA" id="ARBA00056419"/>
    </source>
</evidence>
<evidence type="ECO:0000256" key="6">
    <source>
        <dbReference type="ARBA" id="ARBA00022448"/>
    </source>
</evidence>
<dbReference type="InterPro" id="IPR049563">
    <property type="entry name" value="TXTP-like"/>
</dbReference>
<dbReference type="GO" id="GO:0005938">
    <property type="term" value="C:cell cortex"/>
    <property type="evidence" value="ECO:0007669"/>
    <property type="project" value="UniProtKB-SubCell"/>
</dbReference>
<comment type="subcellular location">
    <subcellularLocation>
        <location evidence="3">Cytoplasm</location>
        <location evidence="3">Cell cortex</location>
    </subcellularLocation>
    <subcellularLocation>
        <location evidence="1">Cytoplasm</location>
        <location evidence="1">Cytoskeleton</location>
    </subcellularLocation>
    <subcellularLocation>
        <location evidence="2">Mitochondrion inner membrane</location>
        <topology evidence="2">Multi-pass membrane protein</topology>
    </subcellularLocation>
</comment>
<dbReference type="InterPro" id="IPR002067">
    <property type="entry name" value="MCP"/>
</dbReference>
<dbReference type="AlphaFoldDB" id="A0A163C6W1"/>
<dbReference type="PANTHER" id="PTHR45788:SF2">
    <property type="entry name" value="SUCCINATE_FUMARATE MITOCHONDRIAL TRANSPORTER"/>
    <property type="match status" value="1"/>
</dbReference>
<name>A0A163C6W1_DIDRA</name>
<dbReference type="FunFam" id="3.40.20.10:FF:000042">
    <property type="entry name" value="Actin depolymerizing protein"/>
    <property type="match status" value="1"/>
</dbReference>
<dbReference type="CDD" id="cd11284">
    <property type="entry name" value="ADF_Twf-C_like"/>
    <property type="match status" value="1"/>
</dbReference>
<dbReference type="Gene3D" id="3.40.20.10">
    <property type="entry name" value="Severin"/>
    <property type="match status" value="2"/>
</dbReference>
<dbReference type="GO" id="GO:0005856">
    <property type="term" value="C:cytoskeleton"/>
    <property type="evidence" value="ECO:0007669"/>
    <property type="project" value="UniProtKB-SubCell"/>
</dbReference>
<dbReference type="SMART" id="SM00102">
    <property type="entry name" value="ADF"/>
    <property type="match status" value="2"/>
</dbReference>
<feature type="domain" description="ADF-H" evidence="20">
    <location>
        <begin position="360"/>
        <end position="496"/>
    </location>
</feature>
<keyword evidence="11" id="KW-1133">Transmembrane helix</keyword>
<comment type="similarity">
    <text evidence="4">Belongs to the mitochondrial carrier (TC 2.A.29) family.</text>
</comment>
<keyword evidence="22" id="KW-1185">Reference proteome</keyword>
<keyword evidence="8 19" id="KW-0812">Transmembrane</keyword>
<feature type="repeat" description="Solcar" evidence="19">
    <location>
        <begin position="15"/>
        <end position="105"/>
    </location>
</feature>
<evidence type="ECO:0000256" key="19">
    <source>
        <dbReference type="PROSITE-ProRule" id="PRU00282"/>
    </source>
</evidence>
<dbReference type="PROSITE" id="PS50920">
    <property type="entry name" value="SOLCAR"/>
    <property type="match status" value="3"/>
</dbReference>
<organism evidence="21 22">
    <name type="scientific">Didymella rabiei</name>
    <name type="common">Chickpea ascochyta blight fungus</name>
    <name type="synonym">Mycosphaerella rabiei</name>
    <dbReference type="NCBI Taxonomy" id="5454"/>
    <lineage>
        <taxon>Eukaryota</taxon>
        <taxon>Fungi</taxon>
        <taxon>Dikarya</taxon>
        <taxon>Ascomycota</taxon>
        <taxon>Pezizomycotina</taxon>
        <taxon>Dothideomycetes</taxon>
        <taxon>Pleosporomycetidae</taxon>
        <taxon>Pleosporales</taxon>
        <taxon>Pleosporineae</taxon>
        <taxon>Didymellaceae</taxon>
        <taxon>Ascochyta</taxon>
    </lineage>
</organism>
<comment type="similarity">
    <text evidence="5">Belongs to the actin-binding proteins ADF family. Twinfilin subfamily.</text>
</comment>
<dbReference type="SUPFAM" id="SSF103506">
    <property type="entry name" value="Mitochondrial carrier"/>
    <property type="match status" value="1"/>
</dbReference>
<evidence type="ECO:0000256" key="1">
    <source>
        <dbReference type="ARBA" id="ARBA00004245"/>
    </source>
</evidence>
<comment type="caution">
    <text evidence="21">The sequence shown here is derived from an EMBL/GenBank/DDBJ whole genome shotgun (WGS) entry which is preliminary data.</text>
</comment>
<comment type="subunit">
    <text evidence="16">Interacts with G-actin; ADP-actin form.</text>
</comment>
<evidence type="ECO:0000256" key="11">
    <source>
        <dbReference type="ARBA" id="ARBA00022989"/>
    </source>
</evidence>
<evidence type="ECO:0000256" key="5">
    <source>
        <dbReference type="ARBA" id="ARBA00009557"/>
    </source>
</evidence>
<dbReference type="STRING" id="5454.A0A163C6W1"/>
<keyword evidence="15" id="KW-0206">Cytoskeleton</keyword>
<evidence type="ECO:0000256" key="18">
    <source>
        <dbReference type="ARBA" id="ARBA00069496"/>
    </source>
</evidence>
<dbReference type="PROSITE" id="PS51263">
    <property type="entry name" value="ADF_H"/>
    <property type="match status" value="2"/>
</dbReference>
<dbReference type="FunFam" id="1.50.40.10:FF:000021">
    <property type="entry name" value="SFC1p Mitochondrial succinate-fumarate transporter"/>
    <property type="match status" value="1"/>
</dbReference>
<protein>
    <recommendedName>
        <fullName evidence="18">Twinfilin</fullName>
    </recommendedName>
</protein>
<reference evidence="21 22" key="1">
    <citation type="journal article" date="2016" name="Sci. Rep.">
        <title>Draft genome sequencing and secretome analysis of fungal phytopathogen Ascochyta rabiei provides insight into the necrotrophic effector repertoire.</title>
        <authorList>
            <person name="Verma S."/>
            <person name="Gazara R.K."/>
            <person name="Nizam S."/>
            <person name="Parween S."/>
            <person name="Chattopadhyay D."/>
            <person name="Verma P.K."/>
        </authorList>
    </citation>
    <scope>NUCLEOTIDE SEQUENCE [LARGE SCALE GENOMIC DNA]</scope>
    <source>
        <strain evidence="21 22">ArDII</strain>
    </source>
</reference>
<accession>A0A163C6W1</accession>
<proteinExistence type="inferred from homology"/>
<evidence type="ECO:0000256" key="13">
    <source>
        <dbReference type="ARBA" id="ARBA00023136"/>
    </source>
</evidence>
<keyword evidence="12" id="KW-0496">Mitochondrion</keyword>
<dbReference type="InterPro" id="IPR023395">
    <property type="entry name" value="MCP_dom_sf"/>
</dbReference>
<dbReference type="InterPro" id="IPR029006">
    <property type="entry name" value="ADF-H/Gelsolin-like_dom_sf"/>
</dbReference>
<evidence type="ECO:0000256" key="9">
    <source>
        <dbReference type="ARBA" id="ARBA00022737"/>
    </source>
</evidence>
<evidence type="ECO:0000256" key="14">
    <source>
        <dbReference type="ARBA" id="ARBA00023203"/>
    </source>
</evidence>
<feature type="domain" description="ADF-H" evidence="20">
    <location>
        <begin position="535"/>
        <end position="665"/>
    </location>
</feature>
<dbReference type="PANTHER" id="PTHR45788">
    <property type="entry name" value="SUCCINATE/FUMARATE MITOCHONDRIAL TRANSPORTER-RELATED"/>
    <property type="match status" value="1"/>
</dbReference>
<sequence>MSAKSTQGPRGKKPASAATNLIAGGGAGMMEALACHPLDTIKVRMQLSKRARMPGAPKRGFLKTGAEIVKRETALGLYKGLGAVLTGIVPKMAIRFTSYEWYKQLLADSQGNVTSKSTFMAGLAAGVTEAVLVVTPMEVVKIRLQAQHHSMADPLDVPKYRNAAHALYTVLKEEGVGALWRGVSLTALRQGTNQAANFTAYSELRARLQAYQGTTDLPGWQTSCIGLISGAMGPFSNAPIDTIKTRLQKTPAEPGQSAMSRITAIAGDMWKQEGVKSFYKGITPRVMRVAPGQAVTFTVYEYLKGILEKGREMIPGAPPLRRHVNIDLVLSRRLFSNLSTLRSNAQSRLVAFHSPNIMQSGISASQELKSALGELIVSSSQRGLIARIDKETIVPGAAISSSASTFLDDLSNLSTHIKPNEALYILLRRADSLASPDKSLVAVTYVPNAAPVRQKMLFASTRLTLVRELGGEHFPESIFTTEPDELTATGWQKHVQHTESSNPLTAEEQSLQDIKDAEALESRGTRGQSLAQGGRLAIRADDEIAGALQRLGQGGDNLVQLRMDPATETLRLVSSSSATPSTLASAVDPKEPRYSFYRHDDAAASIVFISTCPSAAKIKERMLYAASRGNVVSLAQNEGGLKVAKKLEATNPDEVTEQVILDEFKVDKVEVKQGFSKPKRPGRR</sequence>
<evidence type="ECO:0000256" key="12">
    <source>
        <dbReference type="ARBA" id="ARBA00023128"/>
    </source>
</evidence>
<evidence type="ECO:0000313" key="22">
    <source>
        <dbReference type="Proteomes" id="UP000076837"/>
    </source>
</evidence>
<dbReference type="EMBL" id="JYNV01000222">
    <property type="protein sequence ID" value="KZM22245.1"/>
    <property type="molecule type" value="Genomic_DNA"/>
</dbReference>
<feature type="repeat" description="Solcar" evidence="19">
    <location>
        <begin position="217"/>
        <end position="306"/>
    </location>
</feature>
<evidence type="ECO:0000256" key="4">
    <source>
        <dbReference type="ARBA" id="ARBA00006375"/>
    </source>
</evidence>
<keyword evidence="10" id="KW-0999">Mitochondrion inner membrane</keyword>
<gene>
    <name evidence="21" type="ORF">ST47_g6622</name>
</gene>
<dbReference type="PRINTS" id="PR00926">
    <property type="entry name" value="MITOCARRIER"/>
</dbReference>
<dbReference type="Proteomes" id="UP000076837">
    <property type="component" value="Unassembled WGS sequence"/>
</dbReference>
<dbReference type="CDD" id="cd11285">
    <property type="entry name" value="ADF_Twf-N_like"/>
    <property type="match status" value="1"/>
</dbReference>
<evidence type="ECO:0000256" key="16">
    <source>
        <dbReference type="ARBA" id="ARBA00038532"/>
    </source>
</evidence>
<keyword evidence="9" id="KW-0677">Repeat</keyword>
<dbReference type="GO" id="GO:0005743">
    <property type="term" value="C:mitochondrial inner membrane"/>
    <property type="evidence" value="ECO:0007669"/>
    <property type="project" value="UniProtKB-SubCell"/>
</dbReference>